<proteinExistence type="predicted"/>
<evidence type="ECO:0000313" key="2">
    <source>
        <dbReference type="Proteomes" id="UP000762676"/>
    </source>
</evidence>
<protein>
    <submittedName>
        <fullName evidence="1">Uncharacterized protein</fullName>
    </submittedName>
</protein>
<dbReference type="AlphaFoldDB" id="A0AAV4J236"/>
<organism evidence="1 2">
    <name type="scientific">Elysia marginata</name>
    <dbReference type="NCBI Taxonomy" id="1093978"/>
    <lineage>
        <taxon>Eukaryota</taxon>
        <taxon>Metazoa</taxon>
        <taxon>Spiralia</taxon>
        <taxon>Lophotrochozoa</taxon>
        <taxon>Mollusca</taxon>
        <taxon>Gastropoda</taxon>
        <taxon>Heterobranchia</taxon>
        <taxon>Euthyneura</taxon>
        <taxon>Panpulmonata</taxon>
        <taxon>Sacoglossa</taxon>
        <taxon>Placobranchoidea</taxon>
        <taxon>Plakobranchidae</taxon>
        <taxon>Elysia</taxon>
    </lineage>
</organism>
<dbReference type="EMBL" id="BMAT01002877">
    <property type="protein sequence ID" value="GFS15988.1"/>
    <property type="molecule type" value="Genomic_DNA"/>
</dbReference>
<name>A0AAV4J236_9GAST</name>
<sequence length="82" mass="9311">MVPSTIPGARFNLVPHQPEDKQTHTVIFISLFHSGSADLMSYKKEDYYFRVDQDHMLASWCCGWIIGPYLDKVCLCSSDVIG</sequence>
<gene>
    <name evidence="1" type="ORF">ElyMa_001461900</name>
</gene>
<accession>A0AAV4J236</accession>
<dbReference type="Proteomes" id="UP000762676">
    <property type="component" value="Unassembled WGS sequence"/>
</dbReference>
<keyword evidence="2" id="KW-1185">Reference proteome</keyword>
<reference evidence="1 2" key="1">
    <citation type="journal article" date="2021" name="Elife">
        <title>Chloroplast acquisition without the gene transfer in kleptoplastic sea slugs, Plakobranchus ocellatus.</title>
        <authorList>
            <person name="Maeda T."/>
            <person name="Takahashi S."/>
            <person name="Yoshida T."/>
            <person name="Shimamura S."/>
            <person name="Takaki Y."/>
            <person name="Nagai Y."/>
            <person name="Toyoda A."/>
            <person name="Suzuki Y."/>
            <person name="Arimoto A."/>
            <person name="Ishii H."/>
            <person name="Satoh N."/>
            <person name="Nishiyama T."/>
            <person name="Hasebe M."/>
            <person name="Maruyama T."/>
            <person name="Minagawa J."/>
            <person name="Obokata J."/>
            <person name="Shigenobu S."/>
        </authorList>
    </citation>
    <scope>NUCLEOTIDE SEQUENCE [LARGE SCALE GENOMIC DNA]</scope>
</reference>
<comment type="caution">
    <text evidence="1">The sequence shown here is derived from an EMBL/GenBank/DDBJ whole genome shotgun (WGS) entry which is preliminary data.</text>
</comment>
<evidence type="ECO:0000313" key="1">
    <source>
        <dbReference type="EMBL" id="GFS15988.1"/>
    </source>
</evidence>